<evidence type="ECO:0000256" key="1">
    <source>
        <dbReference type="ARBA" id="ARBA00022771"/>
    </source>
</evidence>
<sequence length="257" mass="29828">LFSEINEEIEVLNHIYIDELDVEYDESEKVKTIRVILHPSTCEDTSVQYVCLTLVCDIPPSYPHDVPDITIRNPRGLAEEEVKSIHDDVIQLAEDRKGEPMLFELIELAKESLTEGNIPRCECCICLEHFHEGDVFTKTSCYHYYHQHCLGRYVKHVLSKQKDDKEEESDNEVCCPVCRTPIDYNLNELCDAPPPIEDTPTFEISESIRQAVGKMRDLYIKQQENGGIIDLDFEKNKFLINEVILILYSRLLFYLLL</sequence>
<dbReference type="GO" id="GO:0061630">
    <property type="term" value="F:ubiquitin protein ligase activity"/>
    <property type="evidence" value="ECO:0007669"/>
    <property type="project" value="InterPro"/>
</dbReference>
<feature type="domain" description="RING-type" evidence="4">
    <location>
        <begin position="123"/>
        <end position="179"/>
    </location>
</feature>
<dbReference type="OMA" id="LYDIFQM"/>
<dbReference type="OrthoDB" id="432311at2759"/>
<dbReference type="InterPro" id="IPR016135">
    <property type="entry name" value="UBQ-conjugating_enzyme/RWD"/>
</dbReference>
<dbReference type="Proteomes" id="UP000030746">
    <property type="component" value="Unassembled WGS sequence"/>
</dbReference>
<dbReference type="GO" id="GO:0008270">
    <property type="term" value="F:zinc ion binding"/>
    <property type="evidence" value="ECO:0007669"/>
    <property type="project" value="UniProtKB-KW"/>
</dbReference>
<dbReference type="SUPFAM" id="SSF54495">
    <property type="entry name" value="UBC-like"/>
    <property type="match status" value="1"/>
</dbReference>
<dbReference type="InterPro" id="IPR001841">
    <property type="entry name" value="Znf_RING"/>
</dbReference>
<dbReference type="Gene3D" id="3.10.110.10">
    <property type="entry name" value="Ubiquitin Conjugating Enzyme"/>
    <property type="match status" value="1"/>
</dbReference>
<dbReference type="PROSITE" id="PS50089">
    <property type="entry name" value="ZF_RING_2"/>
    <property type="match status" value="1"/>
</dbReference>
<dbReference type="Pfam" id="PF05773">
    <property type="entry name" value="RWD"/>
    <property type="match status" value="1"/>
</dbReference>
<dbReference type="InterPro" id="IPR013083">
    <property type="entry name" value="Znf_RING/FYVE/PHD"/>
</dbReference>
<dbReference type="PANTHER" id="PTHR13198">
    <property type="entry name" value="RING FINGER PROTEIN 25"/>
    <property type="match status" value="1"/>
</dbReference>
<dbReference type="RefSeq" id="XP_009053022.1">
    <property type="nucleotide sequence ID" value="XM_009054774.1"/>
</dbReference>
<gene>
    <name evidence="6" type="ORF">LOTGIDRAFT_144138</name>
</gene>
<dbReference type="KEGG" id="lgi:LOTGIDRAFT_144138"/>
<protein>
    <recommendedName>
        <fullName evidence="8">RWD domain-containing protein</fullName>
    </recommendedName>
</protein>
<dbReference type="SMART" id="SM00591">
    <property type="entry name" value="RWD"/>
    <property type="match status" value="1"/>
</dbReference>
<dbReference type="GO" id="GO:0016567">
    <property type="term" value="P:protein ubiquitination"/>
    <property type="evidence" value="ECO:0007669"/>
    <property type="project" value="TreeGrafter"/>
</dbReference>
<dbReference type="Gene3D" id="3.30.40.10">
    <property type="entry name" value="Zinc/RING finger domain, C3HC4 (zinc finger)"/>
    <property type="match status" value="1"/>
</dbReference>
<evidence type="ECO:0000259" key="4">
    <source>
        <dbReference type="PROSITE" id="PS50089"/>
    </source>
</evidence>
<dbReference type="CTD" id="20234789"/>
<dbReference type="PROSITE" id="PS50908">
    <property type="entry name" value="RWD"/>
    <property type="match status" value="1"/>
</dbReference>
<evidence type="ECO:0000256" key="2">
    <source>
        <dbReference type="ARBA" id="ARBA00022833"/>
    </source>
</evidence>
<feature type="non-terminal residue" evidence="6">
    <location>
        <position position="1"/>
    </location>
</feature>
<dbReference type="SMART" id="SM00184">
    <property type="entry name" value="RING"/>
    <property type="match status" value="1"/>
</dbReference>
<proteinExistence type="predicted"/>
<evidence type="ECO:0000313" key="6">
    <source>
        <dbReference type="EMBL" id="ESO96284.1"/>
    </source>
</evidence>
<keyword evidence="1 3" id="KW-0863">Zinc-finger</keyword>
<dbReference type="CDD" id="cd23818">
    <property type="entry name" value="RWD_RNF25"/>
    <property type="match status" value="1"/>
</dbReference>
<keyword evidence="7" id="KW-1185">Reference proteome</keyword>
<dbReference type="SUPFAM" id="SSF57850">
    <property type="entry name" value="RING/U-box"/>
    <property type="match status" value="1"/>
</dbReference>
<dbReference type="EMBL" id="KB201498">
    <property type="protein sequence ID" value="ESO96284.1"/>
    <property type="molecule type" value="Genomic_DNA"/>
</dbReference>
<dbReference type="InterPro" id="IPR006575">
    <property type="entry name" value="RWD_dom"/>
</dbReference>
<organism evidence="6 7">
    <name type="scientific">Lottia gigantea</name>
    <name type="common">Giant owl limpet</name>
    <dbReference type="NCBI Taxonomy" id="225164"/>
    <lineage>
        <taxon>Eukaryota</taxon>
        <taxon>Metazoa</taxon>
        <taxon>Spiralia</taxon>
        <taxon>Lophotrochozoa</taxon>
        <taxon>Mollusca</taxon>
        <taxon>Gastropoda</taxon>
        <taxon>Patellogastropoda</taxon>
        <taxon>Lottioidea</taxon>
        <taxon>Lottiidae</taxon>
        <taxon>Lottia</taxon>
    </lineage>
</organism>
<dbReference type="GeneID" id="20234789"/>
<evidence type="ECO:0000256" key="3">
    <source>
        <dbReference type="PROSITE-ProRule" id="PRU00175"/>
    </source>
</evidence>
<keyword evidence="1 3" id="KW-0479">Metal-binding</keyword>
<dbReference type="FunFam" id="3.10.110.10:FF:000052">
    <property type="entry name" value="Putative e3 ubiquitin-protein ligase rnf25"/>
    <property type="match status" value="1"/>
</dbReference>
<dbReference type="STRING" id="225164.V4C401"/>
<name>V4C401_LOTGI</name>
<dbReference type="GO" id="GO:0005634">
    <property type="term" value="C:nucleus"/>
    <property type="evidence" value="ECO:0007669"/>
    <property type="project" value="TreeGrafter"/>
</dbReference>
<dbReference type="PANTHER" id="PTHR13198:SF4">
    <property type="entry name" value="E3 UBIQUITIN-PROTEIN LIGASE RNF25"/>
    <property type="match status" value="1"/>
</dbReference>
<keyword evidence="2" id="KW-0862">Zinc</keyword>
<dbReference type="InterPro" id="IPR039133">
    <property type="entry name" value="RNF25"/>
</dbReference>
<reference evidence="6 7" key="1">
    <citation type="journal article" date="2013" name="Nature">
        <title>Insights into bilaterian evolution from three spiralian genomes.</title>
        <authorList>
            <person name="Simakov O."/>
            <person name="Marletaz F."/>
            <person name="Cho S.J."/>
            <person name="Edsinger-Gonzales E."/>
            <person name="Havlak P."/>
            <person name="Hellsten U."/>
            <person name="Kuo D.H."/>
            <person name="Larsson T."/>
            <person name="Lv J."/>
            <person name="Arendt D."/>
            <person name="Savage R."/>
            <person name="Osoegawa K."/>
            <person name="de Jong P."/>
            <person name="Grimwood J."/>
            <person name="Chapman J.A."/>
            <person name="Shapiro H."/>
            <person name="Aerts A."/>
            <person name="Otillar R.P."/>
            <person name="Terry A.Y."/>
            <person name="Boore J.L."/>
            <person name="Grigoriev I.V."/>
            <person name="Lindberg D.R."/>
            <person name="Seaver E.C."/>
            <person name="Weisblat D.A."/>
            <person name="Putnam N.H."/>
            <person name="Rokhsar D.S."/>
        </authorList>
    </citation>
    <scope>NUCLEOTIDE SEQUENCE [LARGE SCALE GENOMIC DNA]</scope>
</reference>
<evidence type="ECO:0008006" key="8">
    <source>
        <dbReference type="Google" id="ProtNLM"/>
    </source>
</evidence>
<feature type="domain" description="RWD" evidence="5">
    <location>
        <begin position="7"/>
        <end position="116"/>
    </location>
</feature>
<dbReference type="HOGENOM" id="CLU_053927_2_0_1"/>
<dbReference type="AlphaFoldDB" id="V4C401"/>
<evidence type="ECO:0000259" key="5">
    <source>
        <dbReference type="PROSITE" id="PS50908"/>
    </source>
</evidence>
<evidence type="ECO:0000313" key="7">
    <source>
        <dbReference type="Proteomes" id="UP000030746"/>
    </source>
</evidence>
<accession>V4C401</accession>